<keyword evidence="1" id="KW-0472">Membrane</keyword>
<sequence>MQRLAAFIVLLIPGIGAAWGIKLMRDALFGVQASVFPVWSQFVFGLVILILCIGFFAGFLYRRDQRNGKIPKDRFKRKD</sequence>
<evidence type="ECO:0000256" key="1">
    <source>
        <dbReference type="SAM" id="Phobius"/>
    </source>
</evidence>
<organism evidence="2 3">
    <name type="scientific">Bhargavaea cecembensis</name>
    <dbReference type="NCBI Taxonomy" id="394098"/>
    <lineage>
        <taxon>Bacteria</taxon>
        <taxon>Bacillati</taxon>
        <taxon>Bacillota</taxon>
        <taxon>Bacilli</taxon>
        <taxon>Bacillales</taxon>
        <taxon>Caryophanaceae</taxon>
        <taxon>Bhargavaea</taxon>
    </lineage>
</organism>
<dbReference type="Proteomes" id="UP000076490">
    <property type="component" value="Unassembled WGS sequence"/>
</dbReference>
<dbReference type="InterPro" id="IPR020138">
    <property type="entry name" value="Uncharacterised_YqzF"/>
</dbReference>
<feature type="transmembrane region" description="Helical" evidence="1">
    <location>
        <begin position="42"/>
        <end position="61"/>
    </location>
</feature>
<comment type="caution">
    <text evidence="2">The sequence shown here is derived from an EMBL/GenBank/DDBJ whole genome shotgun (WGS) entry which is preliminary data.</text>
</comment>
<dbReference type="RefSeq" id="WP_063178464.1">
    <property type="nucleotide sequence ID" value="NZ_LQNT01000001.1"/>
</dbReference>
<protein>
    <recommendedName>
        <fullName evidence="4">DUF2627 domain-containing protein</fullName>
    </recommendedName>
</protein>
<name>A0A165HJ08_9BACL</name>
<dbReference type="EMBL" id="LQNT01000001">
    <property type="protein sequence ID" value="KZE40154.1"/>
    <property type="molecule type" value="Genomic_DNA"/>
</dbReference>
<evidence type="ECO:0000313" key="2">
    <source>
        <dbReference type="EMBL" id="KZE40154.1"/>
    </source>
</evidence>
<evidence type="ECO:0008006" key="4">
    <source>
        <dbReference type="Google" id="ProtNLM"/>
    </source>
</evidence>
<evidence type="ECO:0000313" key="3">
    <source>
        <dbReference type="Proteomes" id="UP000076490"/>
    </source>
</evidence>
<accession>A0A165HJ08</accession>
<dbReference type="Pfam" id="PF11118">
    <property type="entry name" value="DUF2627"/>
    <property type="match status" value="1"/>
</dbReference>
<reference evidence="2 3" key="1">
    <citation type="submission" date="2016-01" db="EMBL/GenBank/DDBJ databases">
        <title>Whole genome sequencing of Bhargavaea cecembensis T14.</title>
        <authorList>
            <person name="Hong K.W."/>
        </authorList>
    </citation>
    <scope>NUCLEOTIDE SEQUENCE [LARGE SCALE GENOMIC DNA]</scope>
    <source>
        <strain evidence="2 3">T14</strain>
    </source>
</reference>
<proteinExistence type="predicted"/>
<dbReference type="OrthoDB" id="2989757at2"/>
<keyword evidence="1" id="KW-0812">Transmembrane</keyword>
<dbReference type="AlphaFoldDB" id="A0A165HJ08"/>
<gene>
    <name evidence="2" type="ORF">AV656_02460</name>
</gene>
<keyword evidence="1" id="KW-1133">Transmembrane helix</keyword>